<protein>
    <submittedName>
        <fullName evidence="2">Uncharacterized protein</fullName>
    </submittedName>
</protein>
<dbReference type="Proteomes" id="UP001185331">
    <property type="component" value="Unassembled WGS sequence"/>
</dbReference>
<evidence type="ECO:0000256" key="1">
    <source>
        <dbReference type="SAM" id="MobiDB-lite"/>
    </source>
</evidence>
<comment type="caution">
    <text evidence="2">The sequence shown here is derived from an EMBL/GenBank/DDBJ whole genome shotgun (WGS) entry which is preliminary data.</text>
</comment>
<feature type="region of interest" description="Disordered" evidence="1">
    <location>
        <begin position="64"/>
        <end position="83"/>
    </location>
</feature>
<dbReference type="AlphaFoldDB" id="A0AAE3XDD0"/>
<proteinExistence type="predicted"/>
<feature type="compositionally biased region" description="Basic and acidic residues" evidence="1">
    <location>
        <begin position="68"/>
        <end position="83"/>
    </location>
</feature>
<organism evidence="2 3">
    <name type="scientific">Deinococcus soli</name>
    <name type="common">ex Cha et al. 2016</name>
    <dbReference type="NCBI Taxonomy" id="1309411"/>
    <lineage>
        <taxon>Bacteria</taxon>
        <taxon>Thermotogati</taxon>
        <taxon>Deinococcota</taxon>
        <taxon>Deinococci</taxon>
        <taxon>Deinococcales</taxon>
        <taxon>Deinococcaceae</taxon>
        <taxon>Deinococcus</taxon>
    </lineage>
</organism>
<name>A0AAE3XDD0_9DEIO</name>
<gene>
    <name evidence="2" type="ORF">J2Y00_002186</name>
</gene>
<reference evidence="2" key="1">
    <citation type="submission" date="2023-07" db="EMBL/GenBank/DDBJ databases">
        <title>Sorghum-associated microbial communities from plants grown in Nebraska, USA.</title>
        <authorList>
            <person name="Schachtman D."/>
        </authorList>
    </citation>
    <scope>NUCLEOTIDE SEQUENCE</scope>
    <source>
        <strain evidence="2">BE330</strain>
    </source>
</reference>
<evidence type="ECO:0000313" key="3">
    <source>
        <dbReference type="Proteomes" id="UP001185331"/>
    </source>
</evidence>
<dbReference type="EMBL" id="JAVDQK010000005">
    <property type="protein sequence ID" value="MDR6218589.1"/>
    <property type="molecule type" value="Genomic_DNA"/>
</dbReference>
<dbReference type="RefSeq" id="WP_309852946.1">
    <property type="nucleotide sequence ID" value="NZ_JAVDQJ010000004.1"/>
</dbReference>
<accession>A0AAE3XDD0</accession>
<evidence type="ECO:0000313" key="2">
    <source>
        <dbReference type="EMBL" id="MDR6218589.1"/>
    </source>
</evidence>
<sequence length="83" mass="9297">MSITGTWTSAGLRYFAHLQDHGATVDFARGVVSFPTIELFVQLVTPEQEFKLTAANLMILRPGDPAGLEDRLRAEQRQRQRPA</sequence>